<comment type="caution">
    <text evidence="1">The sequence shown here is derived from an EMBL/GenBank/DDBJ whole genome shotgun (WGS) entry which is preliminary data.</text>
</comment>
<dbReference type="RefSeq" id="WP_323297570.1">
    <property type="nucleotide sequence ID" value="NZ_JAYFUM010000017.1"/>
</dbReference>
<name>A0ABU5QC38_9BACT</name>
<accession>A0ABU5QC38</accession>
<dbReference type="Proteomes" id="UP001302949">
    <property type="component" value="Unassembled WGS sequence"/>
</dbReference>
<proteinExistence type="predicted"/>
<organism evidence="1 2">
    <name type="scientific">Arcicella rigui</name>
    <dbReference type="NCBI Taxonomy" id="797020"/>
    <lineage>
        <taxon>Bacteria</taxon>
        <taxon>Pseudomonadati</taxon>
        <taxon>Bacteroidota</taxon>
        <taxon>Cytophagia</taxon>
        <taxon>Cytophagales</taxon>
        <taxon>Flectobacillaceae</taxon>
        <taxon>Arcicella</taxon>
    </lineage>
</organism>
<evidence type="ECO:0000313" key="2">
    <source>
        <dbReference type="Proteomes" id="UP001302949"/>
    </source>
</evidence>
<gene>
    <name evidence="1" type="ORF">VB248_14790</name>
</gene>
<reference evidence="1 2" key="1">
    <citation type="submission" date="2023-12" db="EMBL/GenBank/DDBJ databases">
        <title>Novel species of the genus Arcicella isolated from rivers.</title>
        <authorList>
            <person name="Lu H."/>
        </authorList>
    </citation>
    <scope>NUCLEOTIDE SEQUENCE [LARGE SCALE GENOMIC DNA]</scope>
    <source>
        <strain evidence="1 2">KCTC 23307</strain>
    </source>
</reference>
<sequence>MKEQMIQVLEESKANLKMRLEEEFDKLSDDEINEYLDAILKINEIIEELNS</sequence>
<keyword evidence="2" id="KW-1185">Reference proteome</keyword>
<protein>
    <submittedName>
        <fullName evidence="1">Uncharacterized protein</fullName>
    </submittedName>
</protein>
<dbReference type="EMBL" id="JAYFUM010000017">
    <property type="protein sequence ID" value="MEA5140416.1"/>
    <property type="molecule type" value="Genomic_DNA"/>
</dbReference>
<evidence type="ECO:0000313" key="1">
    <source>
        <dbReference type="EMBL" id="MEA5140416.1"/>
    </source>
</evidence>